<dbReference type="GO" id="GO:0005886">
    <property type="term" value="C:plasma membrane"/>
    <property type="evidence" value="ECO:0007669"/>
    <property type="project" value="TreeGrafter"/>
</dbReference>
<feature type="transmembrane region" description="Helical" evidence="6">
    <location>
        <begin position="121"/>
        <end position="141"/>
    </location>
</feature>
<feature type="transmembrane region" description="Helical" evidence="6">
    <location>
        <begin position="285"/>
        <end position="310"/>
    </location>
</feature>
<proteinExistence type="inferred from homology"/>
<keyword evidence="3 6" id="KW-0812">Transmembrane</keyword>
<dbReference type="InterPro" id="IPR012681">
    <property type="entry name" value="NCS1"/>
</dbReference>
<dbReference type="Pfam" id="PF02133">
    <property type="entry name" value="Transp_cyt_pur"/>
    <property type="match status" value="1"/>
</dbReference>
<sequence>MGQIFSKSCLPTFARPSTWILEPEASTFAENSSWSNKDMDPVPLRERTWTMLNYVTFWISCAVNVSVWQLASSMLAIGLSWRQALLAISLGHLVIAVVIVLIGTIGARLRVPISILARSSFGFWLSYFCVISLIILSMFWFGVQTFIGSECIYQMLKAIWPSIAHLPNHLPANASITTTELLCYFLYWSIQLPFMFVSPQKIRFLFLAKAIIVPPTWLALLIWAFVRVPPSRSLLTPTQTLSGKELLWAWLSAFNSAIGFFASLSVNMPNFTRYAKNERAQYIQLLVIPALITLASFVGITVTSAGISLYGQILWDPLKLIDHWDNRACAFFTSLVFALSTLASNISANSLDAGNEMAALYPRYINILRGQVICAFLGGWALCPWKILASAPGFLSFVNGYTVFIGPMTGIIITDYWLVHRTRVDVPSMYRPRGRYRYIYGINWRAAVAMAVSVPPSCPGLIASIKGSARMGAGTHLFDIAFMLGLSLASLVYFTLSKLFPSHETVFERAIIDLEKPLGDKTRGSVGGSDGQTEVLVQTVVE</sequence>
<dbReference type="PANTHER" id="PTHR30618:SF0">
    <property type="entry name" value="PURINE-URACIL PERMEASE NCS1"/>
    <property type="match status" value="1"/>
</dbReference>
<feature type="transmembrane region" description="Helical" evidence="6">
    <location>
        <begin position="476"/>
        <end position="496"/>
    </location>
</feature>
<protein>
    <submittedName>
        <fullName evidence="7">NCS1 nucleoside transporter family</fullName>
    </submittedName>
</protein>
<dbReference type="CDD" id="cd11482">
    <property type="entry name" value="SLC-NCS1sbd_NRT1-like"/>
    <property type="match status" value="1"/>
</dbReference>
<evidence type="ECO:0000256" key="1">
    <source>
        <dbReference type="ARBA" id="ARBA00004141"/>
    </source>
</evidence>
<dbReference type="InterPro" id="IPR001248">
    <property type="entry name" value="Pur-cyt_permease"/>
</dbReference>
<feature type="transmembrane region" description="Helical" evidence="6">
    <location>
        <begin position="170"/>
        <end position="190"/>
    </location>
</feature>
<keyword evidence="5 6" id="KW-0472">Membrane</keyword>
<feature type="transmembrane region" description="Helical" evidence="6">
    <location>
        <begin position="438"/>
        <end position="456"/>
    </location>
</feature>
<dbReference type="FunFam" id="1.10.4160.10:FF:000001">
    <property type="entry name" value="Uracil permease, putative"/>
    <property type="match status" value="1"/>
</dbReference>
<comment type="caution">
    <text evidence="7">The sequence shown here is derived from an EMBL/GenBank/DDBJ whole genome shotgun (WGS) entry which is preliminary data.</text>
</comment>
<comment type="subcellular location">
    <subcellularLocation>
        <location evidence="1">Membrane</location>
        <topology evidence="1">Multi-pass membrane protein</topology>
    </subcellularLocation>
</comment>
<feature type="transmembrane region" description="Helical" evidence="6">
    <location>
        <begin position="246"/>
        <end position="264"/>
    </location>
</feature>
<evidence type="ECO:0000256" key="6">
    <source>
        <dbReference type="SAM" id="Phobius"/>
    </source>
</evidence>
<evidence type="ECO:0000313" key="7">
    <source>
        <dbReference type="EMBL" id="KAF8483426.1"/>
    </source>
</evidence>
<reference evidence="7" key="2">
    <citation type="journal article" date="2020" name="Nat. Commun.">
        <title>Large-scale genome sequencing of mycorrhizal fungi provides insights into the early evolution of symbiotic traits.</title>
        <authorList>
            <person name="Miyauchi S."/>
            <person name="Kiss E."/>
            <person name="Kuo A."/>
            <person name="Drula E."/>
            <person name="Kohler A."/>
            <person name="Sanchez-Garcia M."/>
            <person name="Morin E."/>
            <person name="Andreopoulos B."/>
            <person name="Barry K.W."/>
            <person name="Bonito G."/>
            <person name="Buee M."/>
            <person name="Carver A."/>
            <person name="Chen C."/>
            <person name="Cichocki N."/>
            <person name="Clum A."/>
            <person name="Culley D."/>
            <person name="Crous P.W."/>
            <person name="Fauchery L."/>
            <person name="Girlanda M."/>
            <person name="Hayes R.D."/>
            <person name="Keri Z."/>
            <person name="LaButti K."/>
            <person name="Lipzen A."/>
            <person name="Lombard V."/>
            <person name="Magnuson J."/>
            <person name="Maillard F."/>
            <person name="Murat C."/>
            <person name="Nolan M."/>
            <person name="Ohm R.A."/>
            <person name="Pangilinan J."/>
            <person name="Pereira M.F."/>
            <person name="Perotto S."/>
            <person name="Peter M."/>
            <person name="Pfister S."/>
            <person name="Riley R."/>
            <person name="Sitrit Y."/>
            <person name="Stielow J.B."/>
            <person name="Szollosi G."/>
            <person name="Zifcakova L."/>
            <person name="Stursova M."/>
            <person name="Spatafora J.W."/>
            <person name="Tedersoo L."/>
            <person name="Vaario L.M."/>
            <person name="Yamada A."/>
            <person name="Yan M."/>
            <person name="Wang P."/>
            <person name="Xu J."/>
            <person name="Bruns T."/>
            <person name="Baldrian P."/>
            <person name="Vilgalys R."/>
            <person name="Dunand C."/>
            <person name="Henrissat B."/>
            <person name="Grigoriev I.V."/>
            <person name="Hibbett D."/>
            <person name="Nagy L.G."/>
            <person name="Martin F.M."/>
        </authorList>
    </citation>
    <scope>NUCLEOTIDE SEQUENCE</scope>
    <source>
        <strain evidence="7">Prilba</strain>
    </source>
</reference>
<feature type="transmembrane region" description="Helical" evidence="6">
    <location>
        <begin position="368"/>
        <end position="388"/>
    </location>
</feature>
<feature type="transmembrane region" description="Helical" evidence="6">
    <location>
        <begin position="55"/>
        <end position="79"/>
    </location>
</feature>
<name>A0A9P5TBV6_9AGAM</name>
<dbReference type="Proteomes" id="UP000759537">
    <property type="component" value="Unassembled WGS sequence"/>
</dbReference>
<feature type="transmembrane region" description="Helical" evidence="6">
    <location>
        <begin position="394"/>
        <end position="418"/>
    </location>
</feature>
<evidence type="ECO:0000256" key="3">
    <source>
        <dbReference type="ARBA" id="ARBA00022692"/>
    </source>
</evidence>
<reference evidence="7" key="1">
    <citation type="submission" date="2019-10" db="EMBL/GenBank/DDBJ databases">
        <authorList>
            <consortium name="DOE Joint Genome Institute"/>
            <person name="Kuo A."/>
            <person name="Miyauchi S."/>
            <person name="Kiss E."/>
            <person name="Drula E."/>
            <person name="Kohler A."/>
            <person name="Sanchez-Garcia M."/>
            <person name="Andreopoulos B."/>
            <person name="Barry K.W."/>
            <person name="Bonito G."/>
            <person name="Buee M."/>
            <person name="Carver A."/>
            <person name="Chen C."/>
            <person name="Cichocki N."/>
            <person name="Clum A."/>
            <person name="Culley D."/>
            <person name="Crous P.W."/>
            <person name="Fauchery L."/>
            <person name="Girlanda M."/>
            <person name="Hayes R."/>
            <person name="Keri Z."/>
            <person name="LaButti K."/>
            <person name="Lipzen A."/>
            <person name="Lombard V."/>
            <person name="Magnuson J."/>
            <person name="Maillard F."/>
            <person name="Morin E."/>
            <person name="Murat C."/>
            <person name="Nolan M."/>
            <person name="Ohm R."/>
            <person name="Pangilinan J."/>
            <person name="Pereira M."/>
            <person name="Perotto S."/>
            <person name="Peter M."/>
            <person name="Riley R."/>
            <person name="Sitrit Y."/>
            <person name="Stielow B."/>
            <person name="Szollosi G."/>
            <person name="Zifcakova L."/>
            <person name="Stursova M."/>
            <person name="Spatafora J.W."/>
            <person name="Tedersoo L."/>
            <person name="Vaario L.-M."/>
            <person name="Yamada A."/>
            <person name="Yan M."/>
            <person name="Wang P."/>
            <person name="Xu J."/>
            <person name="Bruns T."/>
            <person name="Baldrian P."/>
            <person name="Vilgalys R."/>
            <person name="Henrissat B."/>
            <person name="Grigoriev I.V."/>
            <person name="Hibbett D."/>
            <person name="Nagy L.G."/>
            <person name="Martin F.M."/>
        </authorList>
    </citation>
    <scope>NUCLEOTIDE SEQUENCE</scope>
    <source>
        <strain evidence="7">Prilba</strain>
    </source>
</reference>
<dbReference type="Gene3D" id="1.10.4160.10">
    <property type="entry name" value="Hydantoin permease"/>
    <property type="match status" value="1"/>
</dbReference>
<dbReference type="InterPro" id="IPR045225">
    <property type="entry name" value="Uracil/uridine/allantoin_perm"/>
</dbReference>
<feature type="transmembrane region" description="Helical" evidence="6">
    <location>
        <begin position="85"/>
        <end position="109"/>
    </location>
</feature>
<accession>A0A9P5TBV6</accession>
<dbReference type="GO" id="GO:0015205">
    <property type="term" value="F:nucleobase transmembrane transporter activity"/>
    <property type="evidence" value="ECO:0007669"/>
    <property type="project" value="TreeGrafter"/>
</dbReference>
<dbReference type="NCBIfam" id="TIGR00800">
    <property type="entry name" value="ncs1"/>
    <property type="match status" value="1"/>
</dbReference>
<evidence type="ECO:0000256" key="4">
    <source>
        <dbReference type="ARBA" id="ARBA00022989"/>
    </source>
</evidence>
<dbReference type="EMBL" id="WHVB01000004">
    <property type="protein sequence ID" value="KAF8483426.1"/>
    <property type="molecule type" value="Genomic_DNA"/>
</dbReference>
<dbReference type="OrthoDB" id="2018619at2759"/>
<gene>
    <name evidence="7" type="ORF">DFH94DRAFT_310544</name>
</gene>
<keyword evidence="4 6" id="KW-1133">Transmembrane helix</keyword>
<dbReference type="AlphaFoldDB" id="A0A9P5TBV6"/>
<keyword evidence="8" id="KW-1185">Reference proteome</keyword>
<comment type="similarity">
    <text evidence="2">Belongs to the purine-cytosine permease (2.A.39) family.</text>
</comment>
<feature type="transmembrane region" description="Helical" evidence="6">
    <location>
        <begin position="330"/>
        <end position="348"/>
    </location>
</feature>
<feature type="transmembrane region" description="Helical" evidence="6">
    <location>
        <begin position="202"/>
        <end position="226"/>
    </location>
</feature>
<evidence type="ECO:0000313" key="8">
    <source>
        <dbReference type="Proteomes" id="UP000759537"/>
    </source>
</evidence>
<evidence type="ECO:0000256" key="2">
    <source>
        <dbReference type="ARBA" id="ARBA00008974"/>
    </source>
</evidence>
<organism evidence="7 8">
    <name type="scientific">Russula ochroleuca</name>
    <dbReference type="NCBI Taxonomy" id="152965"/>
    <lineage>
        <taxon>Eukaryota</taxon>
        <taxon>Fungi</taxon>
        <taxon>Dikarya</taxon>
        <taxon>Basidiomycota</taxon>
        <taxon>Agaricomycotina</taxon>
        <taxon>Agaricomycetes</taxon>
        <taxon>Russulales</taxon>
        <taxon>Russulaceae</taxon>
        <taxon>Russula</taxon>
    </lineage>
</organism>
<evidence type="ECO:0000256" key="5">
    <source>
        <dbReference type="ARBA" id="ARBA00023136"/>
    </source>
</evidence>
<dbReference type="PANTHER" id="PTHR30618">
    <property type="entry name" value="NCS1 FAMILY PURINE/PYRIMIDINE TRANSPORTER"/>
    <property type="match status" value="1"/>
</dbReference>